<feature type="transmembrane region" description="Helical" evidence="9">
    <location>
        <begin position="124"/>
        <end position="144"/>
    </location>
</feature>
<keyword evidence="7" id="KW-0067">ATP-binding</keyword>
<keyword evidence="13" id="KW-1185">Reference proteome</keyword>
<dbReference type="InterPro" id="IPR011712">
    <property type="entry name" value="Sig_transdc_His_kin_sub3_dim/P"/>
</dbReference>
<dbReference type="Proteomes" id="UP000184501">
    <property type="component" value="Unassembled WGS sequence"/>
</dbReference>
<keyword evidence="3" id="KW-0597">Phosphoprotein</keyword>
<evidence type="ECO:0000256" key="1">
    <source>
        <dbReference type="ARBA" id="ARBA00000085"/>
    </source>
</evidence>
<dbReference type="InterPro" id="IPR050482">
    <property type="entry name" value="Sensor_HK_TwoCompSys"/>
</dbReference>
<evidence type="ECO:0000256" key="3">
    <source>
        <dbReference type="ARBA" id="ARBA00022553"/>
    </source>
</evidence>
<reference evidence="12 13" key="1">
    <citation type="submission" date="2016-11" db="EMBL/GenBank/DDBJ databases">
        <authorList>
            <person name="Jaros S."/>
            <person name="Januszkiewicz K."/>
            <person name="Wedrychowicz H."/>
        </authorList>
    </citation>
    <scope>NUCLEOTIDE SEQUENCE [LARGE SCALE GENOMIC DNA]</scope>
    <source>
        <strain evidence="12 13">DSM 44523</strain>
    </source>
</reference>
<proteinExistence type="predicted"/>
<keyword evidence="9" id="KW-0812">Transmembrane</keyword>
<dbReference type="EC" id="2.7.13.3" evidence="2"/>
<dbReference type="InterPro" id="IPR036890">
    <property type="entry name" value="HATPase_C_sf"/>
</dbReference>
<evidence type="ECO:0000313" key="13">
    <source>
        <dbReference type="Proteomes" id="UP000184501"/>
    </source>
</evidence>
<dbReference type="AlphaFoldDB" id="A0A1M4Y188"/>
<dbReference type="Gene3D" id="3.30.565.10">
    <property type="entry name" value="Histidine kinase-like ATPase, C-terminal domain"/>
    <property type="match status" value="1"/>
</dbReference>
<evidence type="ECO:0000259" key="11">
    <source>
        <dbReference type="Pfam" id="PF07730"/>
    </source>
</evidence>
<dbReference type="STRING" id="2017.SAMN05444320_102198"/>
<dbReference type="CDD" id="cd16917">
    <property type="entry name" value="HATPase_UhpB-NarQ-NarX-like"/>
    <property type="match status" value="1"/>
</dbReference>
<dbReference type="InterPro" id="IPR003594">
    <property type="entry name" value="HATPase_dom"/>
</dbReference>
<evidence type="ECO:0000256" key="7">
    <source>
        <dbReference type="ARBA" id="ARBA00022840"/>
    </source>
</evidence>
<feature type="domain" description="Histidine kinase/HSP90-like ATPase" evidence="10">
    <location>
        <begin position="283"/>
        <end position="373"/>
    </location>
</feature>
<organism evidence="12 13">
    <name type="scientific">Streptoalloteichus hindustanus</name>
    <dbReference type="NCBI Taxonomy" id="2017"/>
    <lineage>
        <taxon>Bacteria</taxon>
        <taxon>Bacillati</taxon>
        <taxon>Actinomycetota</taxon>
        <taxon>Actinomycetes</taxon>
        <taxon>Pseudonocardiales</taxon>
        <taxon>Pseudonocardiaceae</taxon>
        <taxon>Streptoalloteichus</taxon>
    </lineage>
</organism>
<feature type="domain" description="Signal transduction histidine kinase subgroup 3 dimerisation and phosphoacceptor" evidence="11">
    <location>
        <begin position="176"/>
        <end position="239"/>
    </location>
</feature>
<evidence type="ECO:0000256" key="6">
    <source>
        <dbReference type="ARBA" id="ARBA00022777"/>
    </source>
</evidence>
<evidence type="ECO:0000256" key="8">
    <source>
        <dbReference type="ARBA" id="ARBA00023012"/>
    </source>
</evidence>
<keyword evidence="6 12" id="KW-0418">Kinase</keyword>
<evidence type="ECO:0000256" key="2">
    <source>
        <dbReference type="ARBA" id="ARBA00012438"/>
    </source>
</evidence>
<gene>
    <name evidence="12" type="ORF">SAMN05444320_102198</name>
</gene>
<dbReference type="Pfam" id="PF02518">
    <property type="entry name" value="HATPase_c"/>
    <property type="match status" value="1"/>
</dbReference>
<evidence type="ECO:0000259" key="10">
    <source>
        <dbReference type="Pfam" id="PF02518"/>
    </source>
</evidence>
<dbReference type="PANTHER" id="PTHR24421:SF10">
    <property type="entry name" value="NITRATE_NITRITE SENSOR PROTEIN NARQ"/>
    <property type="match status" value="1"/>
</dbReference>
<sequence length="383" mass="41789">MLRPLGRWRAYAWDAGAILLAAADLVLAVGDPQANVPPYAHVMSWVACLGLVFRRRFPRTVLALCVPGLLVGYALVAAEVALYTVSRRRPFSWQVVVGCLAVWASAFVLWPLPTFLNLSLHDVLGRFMYSGLQALAPFALGLLMRTRTELSHRVRELAEGREREKRLHAHAVLAQERARLAREMHDVVSHQVTLIAMQAGALQTCTPDDEAREVARVIRQLSVRTLEELRQMVGVLRVTALDADAASRPGLKDLPELVAHSGVPVELSLGALPEPVPAPLSTAAYRTVQEALTNVRKHAPGAPTSVLLEVREDHLAVEIRNGNPATSASAPAFPSGGHGLVGLRERAELLGGDFQAERTEDGGFRVLARFPLAHTRIPETDQH</sequence>
<dbReference type="Gene3D" id="1.20.5.1930">
    <property type="match status" value="1"/>
</dbReference>
<dbReference type="Pfam" id="PF07730">
    <property type="entry name" value="HisKA_3"/>
    <property type="match status" value="1"/>
</dbReference>
<dbReference type="GO" id="GO:0016020">
    <property type="term" value="C:membrane"/>
    <property type="evidence" value="ECO:0007669"/>
    <property type="project" value="InterPro"/>
</dbReference>
<comment type="catalytic activity">
    <reaction evidence="1">
        <text>ATP + protein L-histidine = ADP + protein N-phospho-L-histidine.</text>
        <dbReference type="EC" id="2.7.13.3"/>
    </reaction>
</comment>
<dbReference type="GO" id="GO:0000155">
    <property type="term" value="F:phosphorelay sensor kinase activity"/>
    <property type="evidence" value="ECO:0007669"/>
    <property type="project" value="InterPro"/>
</dbReference>
<dbReference type="OrthoDB" id="227596at2"/>
<name>A0A1M4Y188_STRHI</name>
<keyword evidence="9" id="KW-0472">Membrane</keyword>
<evidence type="ECO:0000256" key="9">
    <source>
        <dbReference type="SAM" id="Phobius"/>
    </source>
</evidence>
<dbReference type="RefSeq" id="WP_073480496.1">
    <property type="nucleotide sequence ID" value="NZ_FQVN01000002.1"/>
</dbReference>
<dbReference type="GO" id="GO:0046983">
    <property type="term" value="F:protein dimerization activity"/>
    <property type="evidence" value="ECO:0007669"/>
    <property type="project" value="InterPro"/>
</dbReference>
<dbReference type="PANTHER" id="PTHR24421">
    <property type="entry name" value="NITRATE/NITRITE SENSOR PROTEIN NARX-RELATED"/>
    <property type="match status" value="1"/>
</dbReference>
<evidence type="ECO:0000313" key="12">
    <source>
        <dbReference type="EMBL" id="SHE99475.1"/>
    </source>
</evidence>
<evidence type="ECO:0000256" key="5">
    <source>
        <dbReference type="ARBA" id="ARBA00022741"/>
    </source>
</evidence>
<accession>A0A1M4Y188</accession>
<evidence type="ECO:0000256" key="4">
    <source>
        <dbReference type="ARBA" id="ARBA00022679"/>
    </source>
</evidence>
<keyword evidence="5" id="KW-0547">Nucleotide-binding</keyword>
<feature type="transmembrane region" description="Helical" evidence="9">
    <location>
        <begin position="60"/>
        <end position="85"/>
    </location>
</feature>
<dbReference type="EMBL" id="FQVN01000002">
    <property type="protein sequence ID" value="SHE99475.1"/>
    <property type="molecule type" value="Genomic_DNA"/>
</dbReference>
<keyword evidence="4" id="KW-0808">Transferase</keyword>
<feature type="transmembrane region" description="Helical" evidence="9">
    <location>
        <begin position="91"/>
        <end position="112"/>
    </location>
</feature>
<protein>
    <recommendedName>
        <fullName evidence="2">histidine kinase</fullName>
        <ecNumber evidence="2">2.7.13.3</ecNumber>
    </recommendedName>
</protein>
<keyword evidence="8" id="KW-0902">Two-component regulatory system</keyword>
<dbReference type="GO" id="GO:0005524">
    <property type="term" value="F:ATP binding"/>
    <property type="evidence" value="ECO:0007669"/>
    <property type="project" value="UniProtKB-KW"/>
</dbReference>
<keyword evidence="9" id="KW-1133">Transmembrane helix</keyword>
<dbReference type="SUPFAM" id="SSF55874">
    <property type="entry name" value="ATPase domain of HSP90 chaperone/DNA topoisomerase II/histidine kinase"/>
    <property type="match status" value="1"/>
</dbReference>